<dbReference type="InterPro" id="IPR023772">
    <property type="entry name" value="DNA-bd_HTH_TetR-type_CS"/>
</dbReference>
<evidence type="ECO:0000259" key="4">
    <source>
        <dbReference type="PROSITE" id="PS50977"/>
    </source>
</evidence>
<reference evidence="5 6" key="1">
    <citation type="submission" date="2018-12" db="EMBL/GenBank/DDBJ databases">
        <title>Bacillus chawlae sp. nov., Bacillus glennii sp. nov., and Bacillus saganii sp. nov. Isolated from the Vehicle Assembly Building at Kennedy Space Center where the Viking Spacecraft were Assembled.</title>
        <authorList>
            <person name="Seuylemezian A."/>
            <person name="Vaishampayan P."/>
        </authorList>
    </citation>
    <scope>NUCLEOTIDE SEQUENCE [LARGE SCALE GENOMIC DNA]</scope>
    <source>
        <strain evidence="5 6">L5</strain>
    </source>
</reference>
<dbReference type="SUPFAM" id="SSF48498">
    <property type="entry name" value="Tetracyclin repressor-like, C-terminal domain"/>
    <property type="match status" value="1"/>
</dbReference>
<dbReference type="PANTHER" id="PTHR43479">
    <property type="entry name" value="ACREF/ENVCD OPERON REPRESSOR-RELATED"/>
    <property type="match status" value="1"/>
</dbReference>
<dbReference type="Proteomes" id="UP000267430">
    <property type="component" value="Unassembled WGS sequence"/>
</dbReference>
<keyword evidence="6" id="KW-1185">Reference proteome</keyword>
<evidence type="ECO:0000313" key="6">
    <source>
        <dbReference type="Proteomes" id="UP000267430"/>
    </source>
</evidence>
<keyword evidence="2 3" id="KW-0238">DNA-binding</keyword>
<feature type="domain" description="HTH tetR-type" evidence="4">
    <location>
        <begin position="10"/>
        <end position="70"/>
    </location>
</feature>
<dbReference type="SUPFAM" id="SSF46689">
    <property type="entry name" value="Homeodomain-like"/>
    <property type="match status" value="1"/>
</dbReference>
<dbReference type="PRINTS" id="PR00455">
    <property type="entry name" value="HTHTETR"/>
</dbReference>
<dbReference type="InterPro" id="IPR009057">
    <property type="entry name" value="Homeodomain-like_sf"/>
</dbReference>
<dbReference type="InterPro" id="IPR050624">
    <property type="entry name" value="HTH-type_Tx_Regulator"/>
</dbReference>
<keyword evidence="1" id="KW-0678">Repressor</keyword>
<proteinExistence type="predicted"/>
<dbReference type="RefSeq" id="WP_126863386.1">
    <property type="nucleotide sequence ID" value="NZ_JAUSTX010000016.1"/>
</dbReference>
<dbReference type="AlphaFoldDB" id="A0A433HUH7"/>
<dbReference type="GO" id="GO:0003677">
    <property type="term" value="F:DNA binding"/>
    <property type="evidence" value="ECO:0007669"/>
    <property type="project" value="UniProtKB-UniRule"/>
</dbReference>
<dbReference type="PROSITE" id="PS01081">
    <property type="entry name" value="HTH_TETR_1"/>
    <property type="match status" value="1"/>
</dbReference>
<organism evidence="5 6">
    <name type="scientific">Peribacillus cavernae</name>
    <dbReference type="NCBI Taxonomy" id="1674310"/>
    <lineage>
        <taxon>Bacteria</taxon>
        <taxon>Bacillati</taxon>
        <taxon>Bacillota</taxon>
        <taxon>Bacilli</taxon>
        <taxon>Bacillales</taxon>
        <taxon>Bacillaceae</taxon>
        <taxon>Peribacillus</taxon>
    </lineage>
</organism>
<evidence type="ECO:0000313" key="5">
    <source>
        <dbReference type="EMBL" id="RUQ31986.1"/>
    </source>
</evidence>
<dbReference type="PROSITE" id="PS50977">
    <property type="entry name" value="HTH_TETR_2"/>
    <property type="match status" value="1"/>
</dbReference>
<comment type="caution">
    <text evidence="5">The sequence shown here is derived from an EMBL/GenBank/DDBJ whole genome shotgun (WGS) entry which is preliminary data.</text>
</comment>
<dbReference type="Gene3D" id="1.10.357.10">
    <property type="entry name" value="Tetracycline Repressor, domain 2"/>
    <property type="match status" value="1"/>
</dbReference>
<dbReference type="EMBL" id="RYZZ01000004">
    <property type="protein sequence ID" value="RUQ31986.1"/>
    <property type="molecule type" value="Genomic_DNA"/>
</dbReference>
<evidence type="ECO:0000256" key="1">
    <source>
        <dbReference type="ARBA" id="ARBA00022491"/>
    </source>
</evidence>
<dbReference type="Pfam" id="PF00440">
    <property type="entry name" value="TetR_N"/>
    <property type="match status" value="1"/>
</dbReference>
<evidence type="ECO:0000256" key="2">
    <source>
        <dbReference type="ARBA" id="ARBA00023125"/>
    </source>
</evidence>
<dbReference type="InterPro" id="IPR001647">
    <property type="entry name" value="HTH_TetR"/>
</dbReference>
<gene>
    <name evidence="5" type="ORF">ELQ35_03175</name>
</gene>
<evidence type="ECO:0000256" key="3">
    <source>
        <dbReference type="PROSITE-ProRule" id="PRU00335"/>
    </source>
</evidence>
<dbReference type="OrthoDB" id="2356263at2"/>
<feature type="DNA-binding region" description="H-T-H motif" evidence="3">
    <location>
        <begin position="33"/>
        <end position="52"/>
    </location>
</feature>
<sequence>MENKQYLIANARREQVIKAAIEILAEIGYHSTSLSKIANRANISTGLISYHFSGKEDLMRNTLMYLVEQERAFIKEKVEQKQTYMEKLMVFIEASLAYQGTNRGNNIAFLEIVFNGRTPDNVPYYLVETDPDNEDELSVLLKEILYKGQETKEFGDFDPQVIAIVIRGAISGSMSLPQYENKLNLEDYSEKLVKSVLKMIK</sequence>
<dbReference type="InterPro" id="IPR036271">
    <property type="entry name" value="Tet_transcr_reg_TetR-rel_C_sf"/>
</dbReference>
<protein>
    <submittedName>
        <fullName evidence="5">TetR/AcrR family transcriptional regulator</fullName>
    </submittedName>
</protein>
<name>A0A433HUH7_9BACI</name>
<accession>A0A433HUH7</accession>
<dbReference type="PANTHER" id="PTHR43479:SF11">
    <property type="entry name" value="ACREF_ENVCD OPERON REPRESSOR-RELATED"/>
    <property type="match status" value="1"/>
</dbReference>